<dbReference type="Gene3D" id="3.40.630.10">
    <property type="entry name" value="Zn peptidases"/>
    <property type="match status" value="1"/>
</dbReference>
<evidence type="ECO:0000313" key="3">
    <source>
        <dbReference type="Proteomes" id="UP001363010"/>
    </source>
</evidence>
<keyword evidence="3" id="KW-1185">Reference proteome</keyword>
<protein>
    <submittedName>
        <fullName evidence="2">M20/M25/M40 family metallo-hydrolase</fullName>
    </submittedName>
</protein>
<dbReference type="InterPro" id="IPR017439">
    <property type="entry name" value="Amidohydrolase"/>
</dbReference>
<comment type="caution">
    <text evidence="2">The sequence shown here is derived from an EMBL/GenBank/DDBJ whole genome shotgun (WGS) entry which is preliminary data.</text>
</comment>
<dbReference type="PANTHER" id="PTHR11014">
    <property type="entry name" value="PEPTIDASE M20 FAMILY MEMBER"/>
    <property type="match status" value="1"/>
</dbReference>
<dbReference type="InterPro" id="IPR002933">
    <property type="entry name" value="Peptidase_M20"/>
</dbReference>
<reference evidence="2 3" key="1">
    <citation type="submission" date="2024-03" db="EMBL/GenBank/DDBJ databases">
        <title>Novel species of the genus Variovorax.</title>
        <authorList>
            <person name="Liu Q."/>
            <person name="Xin Y.-H."/>
        </authorList>
    </citation>
    <scope>NUCLEOTIDE SEQUENCE [LARGE SCALE GENOMIC DNA]</scope>
    <source>
        <strain evidence="2 3">KACC 18501</strain>
    </source>
</reference>
<organism evidence="2 3">
    <name type="scientific">Variovorax humicola</name>
    <dbReference type="NCBI Taxonomy" id="1769758"/>
    <lineage>
        <taxon>Bacteria</taxon>
        <taxon>Pseudomonadati</taxon>
        <taxon>Pseudomonadota</taxon>
        <taxon>Betaproteobacteria</taxon>
        <taxon>Burkholderiales</taxon>
        <taxon>Comamonadaceae</taxon>
        <taxon>Variovorax</taxon>
    </lineage>
</organism>
<dbReference type="Pfam" id="PF01546">
    <property type="entry name" value="Peptidase_M20"/>
    <property type="match status" value="1"/>
</dbReference>
<sequence length="140" mass="14417">MLGTLRTFDPAMRADAKKRIVATAESIAQASGAKAEVSFTNVAYAPVVNQPALTEAAAPVLRAVTDNKAIVAPKASGSEDFAEFQAVVPGVFFGLGATPKGKTAQTASPLHTPGFDFDEDAMAIGARAMAALTLDQLARP</sequence>
<gene>
    <name evidence="2" type="ORF">WKW80_03170</name>
</gene>
<keyword evidence="1" id="KW-0378">Hydrolase</keyword>
<evidence type="ECO:0000256" key="1">
    <source>
        <dbReference type="ARBA" id="ARBA00022801"/>
    </source>
</evidence>
<accession>A0ABU8VTH6</accession>
<dbReference type="SUPFAM" id="SSF53187">
    <property type="entry name" value="Zn-dependent exopeptidases"/>
    <property type="match status" value="1"/>
</dbReference>
<dbReference type="PANTHER" id="PTHR11014:SF63">
    <property type="entry name" value="METALLOPEPTIDASE, PUTATIVE (AFU_ORTHOLOGUE AFUA_6G09600)-RELATED"/>
    <property type="match status" value="1"/>
</dbReference>
<dbReference type="EMBL" id="JBBKZV010000001">
    <property type="protein sequence ID" value="MEJ8821037.1"/>
    <property type="molecule type" value="Genomic_DNA"/>
</dbReference>
<dbReference type="Gene3D" id="3.30.70.360">
    <property type="match status" value="1"/>
</dbReference>
<name>A0ABU8VTH6_9BURK</name>
<dbReference type="Proteomes" id="UP001363010">
    <property type="component" value="Unassembled WGS sequence"/>
</dbReference>
<evidence type="ECO:0000313" key="2">
    <source>
        <dbReference type="EMBL" id="MEJ8821037.1"/>
    </source>
</evidence>
<proteinExistence type="predicted"/>